<dbReference type="AlphaFoldDB" id="A0AA88V947"/>
<proteinExistence type="predicted"/>
<feature type="compositionally biased region" description="Polar residues" evidence="1">
    <location>
        <begin position="687"/>
        <end position="696"/>
    </location>
</feature>
<reference evidence="3" key="1">
    <citation type="submission" date="2022-12" db="EMBL/GenBank/DDBJ databases">
        <title>Draft genome assemblies for two species of Escallonia (Escalloniales).</title>
        <authorList>
            <person name="Chanderbali A."/>
            <person name="Dervinis C."/>
            <person name="Anghel I."/>
            <person name="Soltis D."/>
            <person name="Soltis P."/>
            <person name="Zapata F."/>
        </authorList>
    </citation>
    <scope>NUCLEOTIDE SEQUENCE</scope>
    <source>
        <strain evidence="3">UCBG64.0493</strain>
        <tissue evidence="3">Leaf</tissue>
    </source>
</reference>
<accession>A0AA88V947</accession>
<evidence type="ECO:0000313" key="4">
    <source>
        <dbReference type="Proteomes" id="UP001188597"/>
    </source>
</evidence>
<name>A0AA88V947_9ASTE</name>
<dbReference type="Pfam" id="PF05703">
    <property type="entry name" value="Auxin_canalis"/>
    <property type="match status" value="1"/>
</dbReference>
<evidence type="ECO:0000259" key="2">
    <source>
        <dbReference type="Pfam" id="PF05703"/>
    </source>
</evidence>
<feature type="region of interest" description="Disordered" evidence="1">
    <location>
        <begin position="417"/>
        <end position="436"/>
    </location>
</feature>
<comment type="caution">
    <text evidence="3">The sequence shown here is derived from an EMBL/GenBank/DDBJ whole genome shotgun (WGS) entry which is preliminary data.</text>
</comment>
<protein>
    <recommendedName>
        <fullName evidence="2">VAN3-binding protein-like auxin canalisation domain-containing protein</fullName>
    </recommendedName>
</protein>
<sequence length="702" mass="75800">MVCCSDSTAASNRIQKRGTGQAISSSVKSSGHQRACFGTTGHVSMADVVQMGGPHGKAASILSLPSDTAPFDAAAQNLENMDTQVSAPLEEAKMTIEPGSTISQTVSDNEWPSASGLPVLDESIASETEVAVKTNFPSGRANQSISCQSNGGHIFKTNVDMGNPNTERIESVPTSSRETIVDGNGSSSYFSSDSYQAFSSRGSYRHEEALRGAATLKARALKEVWDIVAVIPVEKAARVGGGGGSNGGSNASLNGSFSVPSRCLRIPGVGGCSHFVFQNHTAPFTDVCEAVSLAAADMKRVTLQEELVIHPKNDACVLVIPDHLKVSSADCSLLSFGTYRSATGSSFEPLGSGFQTNGSSVGRLDARHVPFFHMALIFLYLIIKSVNILLCSRIECNDYEDRHLISLSGAQRAAVNGRNPELPLSPTPDFQDHSNLEAANGHHLSDYKLKNSEKANSAVSCAQEKQQMRNLSPFPGAMTFANSTGVLPRTAVPQHLRMNRSAQSSLASAHRGDMFGYSSLPQDVTLSQAHQLSKSYHRYLAAVQNGVRNYNLPQYENLSSLPQYADNTYGYDGSRHGFLQRPFSSPESTSFVYDDFSRSRYDDRNGYQNDSPGLWVHGAVSRTIPAFPDSMNSLQGRNQPLARYQQGLRDSQHYGYLQSSNAYHSQIGSAQNFLQQSSNGGHYLGSQGRSSNQSHDIWQDIY</sequence>
<feature type="region of interest" description="Disordered" evidence="1">
    <location>
        <begin position="157"/>
        <end position="180"/>
    </location>
</feature>
<gene>
    <name evidence="3" type="ORF">RJ639_018000</name>
</gene>
<organism evidence="3 4">
    <name type="scientific">Escallonia herrerae</name>
    <dbReference type="NCBI Taxonomy" id="1293975"/>
    <lineage>
        <taxon>Eukaryota</taxon>
        <taxon>Viridiplantae</taxon>
        <taxon>Streptophyta</taxon>
        <taxon>Embryophyta</taxon>
        <taxon>Tracheophyta</taxon>
        <taxon>Spermatophyta</taxon>
        <taxon>Magnoliopsida</taxon>
        <taxon>eudicotyledons</taxon>
        <taxon>Gunneridae</taxon>
        <taxon>Pentapetalae</taxon>
        <taxon>asterids</taxon>
        <taxon>campanulids</taxon>
        <taxon>Escalloniales</taxon>
        <taxon>Escalloniaceae</taxon>
        <taxon>Escallonia</taxon>
    </lineage>
</organism>
<keyword evidence="4" id="KW-1185">Reference proteome</keyword>
<dbReference type="InterPro" id="IPR008546">
    <property type="entry name" value="VAN3-bd-like_auxin_canal"/>
</dbReference>
<dbReference type="PANTHER" id="PTHR46445">
    <property type="entry name" value="RNA POLYMERASE II DEGRADATION FACTOR-LIKE PROTEIN (DUF1296)"/>
    <property type="match status" value="1"/>
</dbReference>
<feature type="region of interest" description="Disordered" evidence="1">
    <location>
        <begin position="678"/>
        <end position="702"/>
    </location>
</feature>
<evidence type="ECO:0000256" key="1">
    <source>
        <dbReference type="SAM" id="MobiDB-lite"/>
    </source>
</evidence>
<dbReference type="Proteomes" id="UP001188597">
    <property type="component" value="Unassembled WGS sequence"/>
</dbReference>
<dbReference type="PANTHER" id="PTHR46445:SF7">
    <property type="entry name" value="GBF-INTERACTING PROTEIN 1 N-TERMINAL DOMAIN-CONTAINING PROTEIN"/>
    <property type="match status" value="1"/>
</dbReference>
<dbReference type="EMBL" id="JAVXUP010002389">
    <property type="protein sequence ID" value="KAK3003623.1"/>
    <property type="molecule type" value="Genomic_DNA"/>
</dbReference>
<feature type="domain" description="VAN3-binding protein-like auxin canalisation" evidence="2">
    <location>
        <begin position="209"/>
        <end position="235"/>
    </location>
</feature>
<evidence type="ECO:0000313" key="3">
    <source>
        <dbReference type="EMBL" id="KAK3003623.1"/>
    </source>
</evidence>